<dbReference type="STRING" id="1798649.A3B13_01495"/>
<proteinExistence type="predicted"/>
<comment type="caution">
    <text evidence="2">The sequence shown here is derived from an EMBL/GenBank/DDBJ whole genome shotgun (WGS) entry which is preliminary data.</text>
</comment>
<organism evidence="2 3">
    <name type="scientific">Candidatus Liptonbacteria bacterium RIFCSPLOWO2_01_FULL_45_15</name>
    <dbReference type="NCBI Taxonomy" id="1798649"/>
    <lineage>
        <taxon>Bacteria</taxon>
        <taxon>Candidatus Liptoniibacteriota</taxon>
    </lineage>
</organism>
<evidence type="ECO:0000256" key="1">
    <source>
        <dbReference type="SAM" id="MobiDB-lite"/>
    </source>
</evidence>
<protein>
    <submittedName>
        <fullName evidence="2">Uncharacterized protein</fullName>
    </submittedName>
</protein>
<dbReference type="EMBL" id="MHKZ01000024">
    <property type="protein sequence ID" value="OGZ00294.1"/>
    <property type="molecule type" value="Genomic_DNA"/>
</dbReference>
<gene>
    <name evidence="2" type="ORF">A3B13_01495</name>
</gene>
<sequence>MKTTYLLIAFIAATALFFYFAGNLNRTANFVLPENVSDIQSNAGSAGNKTGVKNPSAPGFQGPTIKPGAGFIGPSGPPPNY</sequence>
<evidence type="ECO:0000313" key="3">
    <source>
        <dbReference type="Proteomes" id="UP000176287"/>
    </source>
</evidence>
<feature type="region of interest" description="Disordered" evidence="1">
    <location>
        <begin position="42"/>
        <end position="81"/>
    </location>
</feature>
<dbReference type="AlphaFoldDB" id="A0A1G2CFW6"/>
<dbReference type="Proteomes" id="UP000176287">
    <property type="component" value="Unassembled WGS sequence"/>
</dbReference>
<name>A0A1G2CFW6_9BACT</name>
<reference evidence="2 3" key="1">
    <citation type="journal article" date="2016" name="Nat. Commun.">
        <title>Thousands of microbial genomes shed light on interconnected biogeochemical processes in an aquifer system.</title>
        <authorList>
            <person name="Anantharaman K."/>
            <person name="Brown C.T."/>
            <person name="Hug L.A."/>
            <person name="Sharon I."/>
            <person name="Castelle C.J."/>
            <person name="Probst A.J."/>
            <person name="Thomas B.C."/>
            <person name="Singh A."/>
            <person name="Wilkins M.J."/>
            <person name="Karaoz U."/>
            <person name="Brodie E.L."/>
            <person name="Williams K.H."/>
            <person name="Hubbard S.S."/>
            <person name="Banfield J.F."/>
        </authorList>
    </citation>
    <scope>NUCLEOTIDE SEQUENCE [LARGE SCALE GENOMIC DNA]</scope>
</reference>
<feature type="compositionally biased region" description="Polar residues" evidence="1">
    <location>
        <begin position="42"/>
        <end position="53"/>
    </location>
</feature>
<evidence type="ECO:0000313" key="2">
    <source>
        <dbReference type="EMBL" id="OGZ00294.1"/>
    </source>
</evidence>
<accession>A0A1G2CFW6</accession>